<dbReference type="InParanoid" id="G2Y843"/>
<protein>
    <submittedName>
        <fullName evidence="1">Uncharacterized protein</fullName>
    </submittedName>
</protein>
<sequence>MIGSTNERILSLGSLASALIALRSNLTFEAEVRVPYGTSVDGLGVKVESSYLGHPLPIRLAQVAHRCIPMVTYTSYAGTSTKPKIGRLRIMATHD</sequence>
<evidence type="ECO:0000313" key="1">
    <source>
        <dbReference type="EMBL" id="CCD48771.1"/>
    </source>
</evidence>
<dbReference type="HOGENOM" id="CLU_2372531_0_0_1"/>
<accession>G2Y843</accession>
<proteinExistence type="predicted"/>
<dbReference type="Proteomes" id="UP000008177">
    <property type="component" value="Unplaced contigs"/>
</dbReference>
<dbReference type="EMBL" id="FQ790296">
    <property type="protein sequence ID" value="CCD48771.1"/>
    <property type="molecule type" value="Genomic_DNA"/>
</dbReference>
<evidence type="ECO:0000313" key="2">
    <source>
        <dbReference type="Proteomes" id="UP000008177"/>
    </source>
</evidence>
<gene>
    <name evidence="1" type="ORF">BofuT4_uP034130.1</name>
</gene>
<reference evidence="2" key="1">
    <citation type="journal article" date="2011" name="PLoS Genet.">
        <title>Genomic analysis of the necrotrophic fungal pathogens Sclerotinia sclerotiorum and Botrytis cinerea.</title>
        <authorList>
            <person name="Amselem J."/>
            <person name="Cuomo C.A."/>
            <person name="van Kan J.A."/>
            <person name="Viaud M."/>
            <person name="Benito E.P."/>
            <person name="Couloux A."/>
            <person name="Coutinho P.M."/>
            <person name="de Vries R.P."/>
            <person name="Dyer P.S."/>
            <person name="Fillinger S."/>
            <person name="Fournier E."/>
            <person name="Gout L."/>
            <person name="Hahn M."/>
            <person name="Kohn L."/>
            <person name="Lapalu N."/>
            <person name="Plummer K.M."/>
            <person name="Pradier J.M."/>
            <person name="Quevillon E."/>
            <person name="Sharon A."/>
            <person name="Simon A."/>
            <person name="ten Have A."/>
            <person name="Tudzynski B."/>
            <person name="Tudzynski P."/>
            <person name="Wincker P."/>
            <person name="Andrew M."/>
            <person name="Anthouard V."/>
            <person name="Beever R.E."/>
            <person name="Beffa R."/>
            <person name="Benoit I."/>
            <person name="Bouzid O."/>
            <person name="Brault B."/>
            <person name="Chen Z."/>
            <person name="Choquer M."/>
            <person name="Collemare J."/>
            <person name="Cotton P."/>
            <person name="Danchin E.G."/>
            <person name="Da Silva C."/>
            <person name="Gautier A."/>
            <person name="Giraud C."/>
            <person name="Giraud T."/>
            <person name="Gonzalez C."/>
            <person name="Grossetete S."/>
            <person name="Guldener U."/>
            <person name="Henrissat B."/>
            <person name="Howlett B.J."/>
            <person name="Kodira C."/>
            <person name="Kretschmer M."/>
            <person name="Lappartient A."/>
            <person name="Leroch M."/>
            <person name="Levis C."/>
            <person name="Mauceli E."/>
            <person name="Neuveglise C."/>
            <person name="Oeser B."/>
            <person name="Pearson M."/>
            <person name="Poulain J."/>
            <person name="Poussereau N."/>
            <person name="Quesneville H."/>
            <person name="Rascle C."/>
            <person name="Schumacher J."/>
            <person name="Segurens B."/>
            <person name="Sexton A."/>
            <person name="Silva E."/>
            <person name="Sirven C."/>
            <person name="Soanes D.M."/>
            <person name="Talbot N.J."/>
            <person name="Templeton M."/>
            <person name="Yandava C."/>
            <person name="Yarden O."/>
            <person name="Zeng Q."/>
            <person name="Rollins J.A."/>
            <person name="Lebrun M.H."/>
            <person name="Dickman M."/>
        </authorList>
    </citation>
    <scope>NUCLEOTIDE SEQUENCE [LARGE SCALE GENOMIC DNA]</scope>
    <source>
        <strain evidence="2">T4</strain>
    </source>
</reference>
<organism evidence="1 2">
    <name type="scientific">Botryotinia fuckeliana (strain T4)</name>
    <name type="common">Noble rot fungus</name>
    <name type="synonym">Botrytis cinerea</name>
    <dbReference type="NCBI Taxonomy" id="999810"/>
    <lineage>
        <taxon>Eukaryota</taxon>
        <taxon>Fungi</taxon>
        <taxon>Dikarya</taxon>
        <taxon>Ascomycota</taxon>
        <taxon>Pezizomycotina</taxon>
        <taxon>Leotiomycetes</taxon>
        <taxon>Helotiales</taxon>
        <taxon>Sclerotiniaceae</taxon>
        <taxon>Botrytis</taxon>
    </lineage>
</organism>
<dbReference type="AlphaFoldDB" id="G2Y843"/>
<name>G2Y843_BOTF4</name>